<reference evidence="1" key="1">
    <citation type="submission" date="2022-07" db="EMBL/GenBank/DDBJ databases">
        <title>Genome Sequence of Agrocybe chaxingu.</title>
        <authorList>
            <person name="Buettner E."/>
        </authorList>
    </citation>
    <scope>NUCLEOTIDE SEQUENCE</scope>
    <source>
        <strain evidence="1">MP-N11</strain>
    </source>
</reference>
<comment type="caution">
    <text evidence="1">The sequence shown here is derived from an EMBL/GenBank/DDBJ whole genome shotgun (WGS) entry which is preliminary data.</text>
</comment>
<organism evidence="1 2">
    <name type="scientific">Agrocybe chaxingu</name>
    <dbReference type="NCBI Taxonomy" id="84603"/>
    <lineage>
        <taxon>Eukaryota</taxon>
        <taxon>Fungi</taxon>
        <taxon>Dikarya</taxon>
        <taxon>Basidiomycota</taxon>
        <taxon>Agaricomycotina</taxon>
        <taxon>Agaricomycetes</taxon>
        <taxon>Agaricomycetidae</taxon>
        <taxon>Agaricales</taxon>
        <taxon>Agaricineae</taxon>
        <taxon>Strophariaceae</taxon>
        <taxon>Agrocybe</taxon>
    </lineage>
</organism>
<proteinExistence type="predicted"/>
<dbReference type="AlphaFoldDB" id="A0A9W8K1S9"/>
<protein>
    <submittedName>
        <fullName evidence="1">Uncharacterized protein</fullName>
    </submittedName>
</protein>
<gene>
    <name evidence="1" type="ORF">NLJ89_g5819</name>
</gene>
<keyword evidence="2" id="KW-1185">Reference proteome</keyword>
<accession>A0A9W8K1S9</accession>
<evidence type="ECO:0000313" key="1">
    <source>
        <dbReference type="EMBL" id="KAJ3508325.1"/>
    </source>
</evidence>
<dbReference type="Proteomes" id="UP001148786">
    <property type="component" value="Unassembled WGS sequence"/>
</dbReference>
<name>A0A9W8K1S9_9AGAR</name>
<sequence>MEADPLFVSFVRTLELAPRYVLWGKDDTECLPGVLTMLYSAPRSGLYALCIITPCGPYLECSGWSDVEGAGRKALVNLFLSGCLTKLTIHAPIEEWLLLLPKIPKGLVSMELSQASFSRTQQWGTALDVGDGEGARLEKLVVDEESVRMLFVDLEAGPATRKRILAMMQGLKTLELRRVPWSEKRVFGFAVVLEQCTISLQRLVWSIHTQDQISTILSHVPLSSFTALRSLTFKIWTNDGLVPNINTYHIFLAIEESAMPSLEHLAFAIRLRSNQSRPGTIDDLTELATGWGWEALDVALASAVQYPWLGLVEMGIGDRLGTEEVYAKEEARGHLEALFPSILARGVNLKISLE</sequence>
<dbReference type="EMBL" id="JANKHO010000572">
    <property type="protein sequence ID" value="KAJ3508325.1"/>
    <property type="molecule type" value="Genomic_DNA"/>
</dbReference>
<evidence type="ECO:0000313" key="2">
    <source>
        <dbReference type="Proteomes" id="UP001148786"/>
    </source>
</evidence>